<dbReference type="GO" id="GO:0050650">
    <property type="term" value="P:chondroitin sulfate proteoglycan biosynthetic process"/>
    <property type="evidence" value="ECO:0007669"/>
    <property type="project" value="TreeGrafter"/>
</dbReference>
<evidence type="ECO:0000256" key="1">
    <source>
        <dbReference type="ARBA" id="ARBA00004323"/>
    </source>
</evidence>
<accession>A0A0Q9Z5V9</accession>
<dbReference type="AlphaFoldDB" id="A0A0Q9Z5V9"/>
<gene>
    <name evidence="15" type="ORF">APR42_05845</name>
</gene>
<dbReference type="EMBL" id="LKTP01000023">
    <property type="protein sequence ID" value="KRG28309.1"/>
    <property type="molecule type" value="Genomic_DNA"/>
</dbReference>
<evidence type="ECO:0000256" key="14">
    <source>
        <dbReference type="ARBA" id="ARBA00042865"/>
    </source>
</evidence>
<evidence type="ECO:0000256" key="13">
    <source>
        <dbReference type="ARBA" id="ARBA00023180"/>
    </source>
</evidence>
<dbReference type="InterPro" id="IPR003406">
    <property type="entry name" value="Glyco_trans_14"/>
</dbReference>
<keyword evidence="10" id="KW-0333">Golgi apparatus</keyword>
<dbReference type="Pfam" id="PF02485">
    <property type="entry name" value="Branch"/>
    <property type="match status" value="1"/>
</dbReference>
<evidence type="ECO:0000256" key="5">
    <source>
        <dbReference type="ARBA" id="ARBA00022692"/>
    </source>
</evidence>
<reference evidence="15" key="1">
    <citation type="submission" date="2015-10" db="EMBL/GenBank/DDBJ databases">
        <title>Draft genome sequence of Salegentibacter mishustinae KCTC 12263.</title>
        <authorList>
            <person name="Lin W."/>
            <person name="Zheng Q."/>
        </authorList>
    </citation>
    <scope>NUCLEOTIDE SEQUENCE [LARGE SCALE GENOMIC DNA]</scope>
    <source>
        <strain evidence="15">KCTC 12263</strain>
    </source>
</reference>
<keyword evidence="7" id="KW-0256">Endoplasmic reticulum</keyword>
<sequence>MVINYLILAHKNPEQLYRLVMRLDSRNVNFFIHIDKAVDISAFSKGLSGLSNVYFLQNEDRLFTPWSDINGCKVLITLLKKAYEKVKTNAYCLSLSGQDYPLKDNNYIYNYLKNHYGKNFISIYKMADIWPEWRTRLERYNFHFPNNQRVFTGIFPLADKRCFTFRNFKKSFYLIKQLGLAKVIQTFFKSRRLHPSYIEPVGGSAFWALPIETVGELLKYINEHPEFLDYHEYTHVADEILFQSIVNLIKQPREIAESTTYTNWERKRDDDSGPVLFHTKEDLQELLTLNDHYLFARKFDTRLGSFILDELDRKINFQSY</sequence>
<evidence type="ECO:0000313" key="15">
    <source>
        <dbReference type="EMBL" id="KRG28309.1"/>
    </source>
</evidence>
<dbReference type="STRING" id="270918.APR42_05845"/>
<name>A0A0Q9Z5V9_9FLAO</name>
<keyword evidence="8" id="KW-0735">Signal-anchor</keyword>
<evidence type="ECO:0000256" key="4">
    <source>
        <dbReference type="ARBA" id="ARBA00022679"/>
    </source>
</evidence>
<keyword evidence="3" id="KW-0328">Glycosyltransferase</keyword>
<evidence type="ECO:0000256" key="9">
    <source>
        <dbReference type="ARBA" id="ARBA00022989"/>
    </source>
</evidence>
<keyword evidence="6" id="KW-0479">Metal-binding</keyword>
<dbReference type="PANTHER" id="PTHR46025">
    <property type="entry name" value="XYLOSYLTRANSFERASE OXT"/>
    <property type="match status" value="1"/>
</dbReference>
<keyword evidence="5" id="KW-0812">Transmembrane</keyword>
<keyword evidence="11" id="KW-0472">Membrane</keyword>
<keyword evidence="16" id="KW-1185">Reference proteome</keyword>
<evidence type="ECO:0000256" key="6">
    <source>
        <dbReference type="ARBA" id="ARBA00022723"/>
    </source>
</evidence>
<protein>
    <recommendedName>
        <fullName evidence="14">Peptide O-xylosyltransferase</fullName>
    </recommendedName>
</protein>
<comment type="subcellular location">
    <subcellularLocation>
        <location evidence="2">Endoplasmic reticulum membrane</location>
        <topology evidence="2">Single-pass type II membrane protein</topology>
    </subcellularLocation>
    <subcellularLocation>
        <location evidence="1">Golgi apparatus membrane</location>
        <topology evidence="1">Single-pass type II membrane protein</topology>
    </subcellularLocation>
</comment>
<dbReference type="GO" id="GO:0030158">
    <property type="term" value="F:protein xylosyltransferase activity"/>
    <property type="evidence" value="ECO:0007669"/>
    <property type="project" value="InterPro"/>
</dbReference>
<keyword evidence="9" id="KW-1133">Transmembrane helix</keyword>
<evidence type="ECO:0000256" key="7">
    <source>
        <dbReference type="ARBA" id="ARBA00022824"/>
    </source>
</evidence>
<evidence type="ECO:0000256" key="3">
    <source>
        <dbReference type="ARBA" id="ARBA00022676"/>
    </source>
</evidence>
<evidence type="ECO:0000256" key="12">
    <source>
        <dbReference type="ARBA" id="ARBA00023157"/>
    </source>
</evidence>
<keyword evidence="12" id="KW-1015">Disulfide bond</keyword>
<keyword evidence="4" id="KW-0808">Transferase</keyword>
<dbReference type="RefSeq" id="WP_160319250.1">
    <property type="nucleotide sequence ID" value="NZ_BMWR01000001.1"/>
</dbReference>
<dbReference type="GO" id="GO:0015012">
    <property type="term" value="P:heparan sulfate proteoglycan biosynthetic process"/>
    <property type="evidence" value="ECO:0007669"/>
    <property type="project" value="TreeGrafter"/>
</dbReference>
<dbReference type="Proteomes" id="UP000051643">
    <property type="component" value="Unassembled WGS sequence"/>
</dbReference>
<dbReference type="InterPro" id="IPR043538">
    <property type="entry name" value="XYLT"/>
</dbReference>
<evidence type="ECO:0000256" key="11">
    <source>
        <dbReference type="ARBA" id="ARBA00023136"/>
    </source>
</evidence>
<evidence type="ECO:0000256" key="10">
    <source>
        <dbReference type="ARBA" id="ARBA00023034"/>
    </source>
</evidence>
<dbReference type="GO" id="GO:0046872">
    <property type="term" value="F:metal ion binding"/>
    <property type="evidence" value="ECO:0007669"/>
    <property type="project" value="UniProtKB-KW"/>
</dbReference>
<evidence type="ECO:0000256" key="2">
    <source>
        <dbReference type="ARBA" id="ARBA00004648"/>
    </source>
</evidence>
<dbReference type="GO" id="GO:0016020">
    <property type="term" value="C:membrane"/>
    <property type="evidence" value="ECO:0007669"/>
    <property type="project" value="InterPro"/>
</dbReference>
<evidence type="ECO:0000256" key="8">
    <source>
        <dbReference type="ARBA" id="ARBA00022968"/>
    </source>
</evidence>
<proteinExistence type="predicted"/>
<keyword evidence="13" id="KW-0325">Glycoprotein</keyword>
<comment type="caution">
    <text evidence="15">The sequence shown here is derived from an EMBL/GenBank/DDBJ whole genome shotgun (WGS) entry which is preliminary data.</text>
</comment>
<evidence type="ECO:0000313" key="16">
    <source>
        <dbReference type="Proteomes" id="UP000051643"/>
    </source>
</evidence>
<dbReference type="PANTHER" id="PTHR46025:SF3">
    <property type="entry name" value="XYLOSYLTRANSFERASE OXT"/>
    <property type="match status" value="1"/>
</dbReference>
<organism evidence="15 16">
    <name type="scientific">Salegentibacter mishustinae</name>
    <dbReference type="NCBI Taxonomy" id="270918"/>
    <lineage>
        <taxon>Bacteria</taxon>
        <taxon>Pseudomonadati</taxon>
        <taxon>Bacteroidota</taxon>
        <taxon>Flavobacteriia</taxon>
        <taxon>Flavobacteriales</taxon>
        <taxon>Flavobacteriaceae</taxon>
        <taxon>Salegentibacter</taxon>
    </lineage>
</organism>